<dbReference type="FunFam" id="3.90.640.90:FF:000002">
    <property type="entry name" value="BTG anti-proliferation factor 4"/>
    <property type="match status" value="1"/>
</dbReference>
<sequence>MSFFLPIQPWLQEIFPGKAAEQRSCGRIPLRMLPSFLLGLLARSVPRSAHAWELCVLPVTMATLPWHLGTVQVAPAMGAVLVSMGKAKVLNPLKQENCKNKLPEGWLLAGFPTPPVLQFRMKDEIAAAVFFVTKLVKREGKLSKDEIEKFAAKLTTILFEKYKNHWYPDNPARGQGFRCIRINKQQAREPLLEQACVASGLESIVLGLPKEVTVWVDPFEVSCRYGERNQPFTVARFDGKENPELPQHVSLAVAKAALDYDSGTSSDEETFSREPKAIPTVSNPNSIYQAPPLPWWQFQHRKLHLAEGSHFGQHRGYRSSGATCSGPCVDRYHWINPKK</sequence>
<dbReference type="InterPro" id="IPR033332">
    <property type="entry name" value="BTG"/>
</dbReference>
<evidence type="ECO:0000313" key="5">
    <source>
        <dbReference type="Proteomes" id="UP000618051"/>
    </source>
</evidence>
<reference evidence="4 5" key="2">
    <citation type="journal article" date="2021" name="J. Hered.">
        <title>Feather Gene Expression Elucidates the Developmental Basis of Plumage Iridescence in African Starlings.</title>
        <authorList>
            <person name="Rubenstein D.R."/>
            <person name="Corvelo A."/>
            <person name="MacManes M.D."/>
            <person name="Maia R."/>
            <person name="Narzisi G."/>
            <person name="Rousaki A."/>
            <person name="Vandenabeele P."/>
            <person name="Shawkey M.D."/>
            <person name="Solomon J."/>
        </authorList>
    </citation>
    <scope>NUCLEOTIDE SEQUENCE [LARGE SCALE GENOMIC DNA]</scope>
    <source>
        <strain evidence="4">SS15</strain>
    </source>
</reference>
<evidence type="ECO:0000313" key="4">
    <source>
        <dbReference type="EMBL" id="KAI1230739.1"/>
    </source>
</evidence>
<evidence type="ECO:0000256" key="1">
    <source>
        <dbReference type="ARBA" id="ARBA00007989"/>
    </source>
</evidence>
<dbReference type="PANTHER" id="PTHR22978:SF5">
    <property type="entry name" value="PROTEIN BTG4"/>
    <property type="match status" value="1"/>
</dbReference>
<accession>A0A835NL26</accession>
<dbReference type="PANTHER" id="PTHR22978">
    <property type="entry name" value="B-CELL TRANSLOCATION GENE"/>
    <property type="match status" value="1"/>
</dbReference>
<protein>
    <recommendedName>
        <fullName evidence="2">Anti-proliferative protein domain-containing protein</fullName>
    </recommendedName>
</protein>
<reference evidence="3" key="1">
    <citation type="submission" date="2020-10" db="EMBL/GenBank/DDBJ databases">
        <title>Feather gene expression reveals the developmental basis of iridescence in African starlings.</title>
        <authorList>
            <person name="Rubenstein D.R."/>
        </authorList>
    </citation>
    <scope>NUCLEOTIDE SEQUENCE</scope>
    <source>
        <strain evidence="3">SS15</strain>
        <tissue evidence="3">Liver</tissue>
    </source>
</reference>
<comment type="caution">
    <text evidence="3">The sequence shown here is derived from an EMBL/GenBank/DDBJ whole genome shotgun (WGS) entry which is preliminary data.</text>
</comment>
<dbReference type="Gene3D" id="3.90.640.90">
    <property type="entry name" value="Anti-proliferative protein, N-terminal domain"/>
    <property type="match status" value="1"/>
</dbReference>
<dbReference type="Proteomes" id="UP000618051">
    <property type="component" value="Unassembled WGS sequence"/>
</dbReference>
<dbReference type="AlphaFoldDB" id="A0A835NL26"/>
<dbReference type="InterPro" id="IPR036054">
    <property type="entry name" value="BTG-like_sf"/>
</dbReference>
<dbReference type="SMART" id="SM00099">
    <property type="entry name" value="btg1"/>
    <property type="match status" value="1"/>
</dbReference>
<gene>
    <name evidence="4" type="ORF">IHE44_0008617</name>
    <name evidence="3" type="ORF">IHE44_003074</name>
</gene>
<dbReference type="PRINTS" id="PR00310">
    <property type="entry name" value="ANTIPRLFBTG1"/>
</dbReference>
<evidence type="ECO:0000313" key="3">
    <source>
        <dbReference type="EMBL" id="KAG0117021.1"/>
    </source>
</evidence>
<dbReference type="OrthoDB" id="19928at2759"/>
<organism evidence="3">
    <name type="scientific">Lamprotornis superbus</name>
    <dbReference type="NCBI Taxonomy" id="245042"/>
    <lineage>
        <taxon>Eukaryota</taxon>
        <taxon>Metazoa</taxon>
        <taxon>Chordata</taxon>
        <taxon>Craniata</taxon>
        <taxon>Vertebrata</taxon>
        <taxon>Euteleostomi</taxon>
        <taxon>Archelosauria</taxon>
        <taxon>Archosauria</taxon>
        <taxon>Dinosauria</taxon>
        <taxon>Saurischia</taxon>
        <taxon>Theropoda</taxon>
        <taxon>Coelurosauria</taxon>
        <taxon>Aves</taxon>
        <taxon>Neognathae</taxon>
        <taxon>Neoaves</taxon>
        <taxon>Telluraves</taxon>
        <taxon>Australaves</taxon>
        <taxon>Passeriformes</taxon>
        <taxon>Sturnidae</taxon>
        <taxon>Lamprotornis</taxon>
    </lineage>
</organism>
<comment type="similarity">
    <text evidence="1">Belongs to the BTG family.</text>
</comment>
<dbReference type="EMBL" id="JADDUC020000029">
    <property type="protein sequence ID" value="KAI1230739.1"/>
    <property type="molecule type" value="Genomic_DNA"/>
</dbReference>
<dbReference type="GO" id="GO:0005634">
    <property type="term" value="C:nucleus"/>
    <property type="evidence" value="ECO:0007669"/>
    <property type="project" value="TreeGrafter"/>
</dbReference>
<dbReference type="GO" id="GO:0005737">
    <property type="term" value="C:cytoplasm"/>
    <property type="evidence" value="ECO:0007669"/>
    <property type="project" value="TreeGrafter"/>
</dbReference>
<reference evidence="4" key="3">
    <citation type="submission" date="2022-01" db="EMBL/GenBank/DDBJ databases">
        <authorList>
            <person name="Rubenstein D.R."/>
        </authorList>
    </citation>
    <scope>NUCLEOTIDE SEQUENCE</scope>
    <source>
        <strain evidence="4">SS15</strain>
        <tissue evidence="4">Liver</tissue>
    </source>
</reference>
<dbReference type="SUPFAM" id="SSF160696">
    <property type="entry name" value="BTG domain-like"/>
    <property type="match status" value="1"/>
</dbReference>
<proteinExistence type="inferred from homology"/>
<dbReference type="InterPro" id="IPR002087">
    <property type="entry name" value="Anti_prolifrtn"/>
</dbReference>
<feature type="domain" description="Anti-proliferative protein" evidence="2">
    <location>
        <begin position="121"/>
        <end position="228"/>
    </location>
</feature>
<keyword evidence="5" id="KW-1185">Reference proteome</keyword>
<dbReference type="Pfam" id="PF07742">
    <property type="entry name" value="BTG"/>
    <property type="match status" value="1"/>
</dbReference>
<name>A0A835NL26_9PASS</name>
<dbReference type="EMBL" id="JADDUC010000150">
    <property type="protein sequence ID" value="KAG0117021.1"/>
    <property type="molecule type" value="Genomic_DNA"/>
</dbReference>
<evidence type="ECO:0000259" key="2">
    <source>
        <dbReference type="SMART" id="SM00099"/>
    </source>
</evidence>